<evidence type="ECO:0000313" key="1">
    <source>
        <dbReference type="EMBL" id="KAJ8674435.1"/>
    </source>
</evidence>
<name>A0ACC2NT99_9HYME</name>
<dbReference type="EMBL" id="CM056743">
    <property type="protein sequence ID" value="KAJ8674435.1"/>
    <property type="molecule type" value="Genomic_DNA"/>
</dbReference>
<evidence type="ECO:0000313" key="2">
    <source>
        <dbReference type="Proteomes" id="UP001239111"/>
    </source>
</evidence>
<reference evidence="1" key="1">
    <citation type="submission" date="2023-04" db="EMBL/GenBank/DDBJ databases">
        <title>A chromosome-level genome assembly of the parasitoid wasp Eretmocerus hayati.</title>
        <authorList>
            <person name="Zhong Y."/>
            <person name="Liu S."/>
            <person name="Liu Y."/>
        </authorList>
    </citation>
    <scope>NUCLEOTIDE SEQUENCE</scope>
    <source>
        <strain evidence="1">ZJU_SS_LIU_2023</strain>
    </source>
</reference>
<comment type="caution">
    <text evidence="1">The sequence shown here is derived from an EMBL/GenBank/DDBJ whole genome shotgun (WGS) entry which is preliminary data.</text>
</comment>
<dbReference type="Proteomes" id="UP001239111">
    <property type="component" value="Chromosome 3"/>
</dbReference>
<protein>
    <submittedName>
        <fullName evidence="1">Uncharacterized protein</fullName>
    </submittedName>
</protein>
<organism evidence="1 2">
    <name type="scientific">Eretmocerus hayati</name>
    <dbReference type="NCBI Taxonomy" id="131215"/>
    <lineage>
        <taxon>Eukaryota</taxon>
        <taxon>Metazoa</taxon>
        <taxon>Ecdysozoa</taxon>
        <taxon>Arthropoda</taxon>
        <taxon>Hexapoda</taxon>
        <taxon>Insecta</taxon>
        <taxon>Pterygota</taxon>
        <taxon>Neoptera</taxon>
        <taxon>Endopterygota</taxon>
        <taxon>Hymenoptera</taxon>
        <taxon>Apocrita</taxon>
        <taxon>Proctotrupomorpha</taxon>
        <taxon>Chalcidoidea</taxon>
        <taxon>Aphelinidae</taxon>
        <taxon>Aphelininae</taxon>
        <taxon>Eretmocerus</taxon>
    </lineage>
</organism>
<accession>A0ACC2NT99</accession>
<sequence>MAKINIITFAIALWVLIQIAGVADGEPVSITAIGVISGVMGIIEFLKARYSELQSSKEDTTIPPQSDKWEKFFSNEIHAIYEAVMDSREHMELSRSMSILQESFSLIYNKYNATLIMKKDFEEKNKKISRTLTDDYIQSLNKIIQEFRFNSPLKTIYETVEGPLPRVTLLGLPFLKQYEVRDSCV</sequence>
<gene>
    <name evidence="1" type="ORF">QAD02_005697</name>
</gene>
<keyword evidence="2" id="KW-1185">Reference proteome</keyword>
<proteinExistence type="predicted"/>